<feature type="transmembrane region" description="Helical" evidence="14">
    <location>
        <begin position="393"/>
        <end position="412"/>
    </location>
</feature>
<protein>
    <recommendedName>
        <fullName evidence="12">Putative inorganic phosphate cotransporter</fullName>
    </recommendedName>
</protein>
<evidence type="ECO:0000256" key="10">
    <source>
        <dbReference type="ARBA" id="ARBA00023201"/>
    </source>
</evidence>
<dbReference type="STRING" id="30019.A0A0M4EX46"/>
<evidence type="ECO:0000256" key="2">
    <source>
        <dbReference type="ARBA" id="ARBA00008586"/>
    </source>
</evidence>
<dbReference type="InterPro" id="IPR020846">
    <property type="entry name" value="MFS_dom"/>
</dbReference>
<keyword evidence="8" id="KW-0406">Ion transport</keyword>
<evidence type="ECO:0000256" key="6">
    <source>
        <dbReference type="ARBA" id="ARBA00022989"/>
    </source>
</evidence>
<keyword evidence="3" id="KW-0813">Transport</keyword>
<dbReference type="OMA" id="KHFLGWG"/>
<feature type="region of interest" description="Disordered" evidence="13">
    <location>
        <begin position="1"/>
        <end position="31"/>
    </location>
</feature>
<dbReference type="PANTHER" id="PTHR11662">
    <property type="entry name" value="SOLUTE CARRIER FAMILY 17"/>
    <property type="match status" value="1"/>
</dbReference>
<dbReference type="FunFam" id="1.20.1250.20:FF:000003">
    <property type="entry name" value="Solute carrier family 17 member 3"/>
    <property type="match status" value="1"/>
</dbReference>
<evidence type="ECO:0000256" key="7">
    <source>
        <dbReference type="ARBA" id="ARBA00023053"/>
    </source>
</evidence>
<dbReference type="OrthoDB" id="2985014at2759"/>
<keyword evidence="5" id="KW-0769">Symport</keyword>
<evidence type="ECO:0000256" key="4">
    <source>
        <dbReference type="ARBA" id="ARBA00022692"/>
    </source>
</evidence>
<dbReference type="InterPro" id="IPR036259">
    <property type="entry name" value="MFS_trans_sf"/>
</dbReference>
<dbReference type="CDD" id="cd17318">
    <property type="entry name" value="MFS_SLC17"/>
    <property type="match status" value="1"/>
</dbReference>
<comment type="function">
    <text evidence="11">May be an inorganic phosphate cotransporter.</text>
</comment>
<evidence type="ECO:0000256" key="3">
    <source>
        <dbReference type="ARBA" id="ARBA00022448"/>
    </source>
</evidence>
<feature type="domain" description="Major facilitator superfamily (MFS) profile" evidence="15">
    <location>
        <begin position="43"/>
        <end position="485"/>
    </location>
</feature>
<evidence type="ECO:0000256" key="11">
    <source>
        <dbReference type="ARBA" id="ARBA00054632"/>
    </source>
</evidence>
<keyword evidence="6 14" id="KW-1133">Transmembrane helix</keyword>
<evidence type="ECO:0000256" key="9">
    <source>
        <dbReference type="ARBA" id="ARBA00023136"/>
    </source>
</evidence>
<dbReference type="Gene3D" id="1.20.1250.20">
    <property type="entry name" value="MFS general substrate transporter like domains"/>
    <property type="match status" value="2"/>
</dbReference>
<dbReference type="Proteomes" id="UP000494163">
    <property type="component" value="Chromosome X"/>
</dbReference>
<evidence type="ECO:0000256" key="13">
    <source>
        <dbReference type="SAM" id="MobiDB-lite"/>
    </source>
</evidence>
<evidence type="ECO:0000313" key="16">
    <source>
        <dbReference type="EMBL" id="ALC48205.1"/>
    </source>
</evidence>
<keyword evidence="10" id="KW-0739">Sodium transport</keyword>
<organism evidence="16 17">
    <name type="scientific">Drosophila busckii</name>
    <name type="common">Fruit fly</name>
    <dbReference type="NCBI Taxonomy" id="30019"/>
    <lineage>
        <taxon>Eukaryota</taxon>
        <taxon>Metazoa</taxon>
        <taxon>Ecdysozoa</taxon>
        <taxon>Arthropoda</taxon>
        <taxon>Hexapoda</taxon>
        <taxon>Insecta</taxon>
        <taxon>Pterygota</taxon>
        <taxon>Neoptera</taxon>
        <taxon>Endopterygota</taxon>
        <taxon>Diptera</taxon>
        <taxon>Brachycera</taxon>
        <taxon>Muscomorpha</taxon>
        <taxon>Ephydroidea</taxon>
        <taxon>Drosophilidae</taxon>
        <taxon>Drosophila</taxon>
    </lineage>
</organism>
<dbReference type="InterPro" id="IPR050382">
    <property type="entry name" value="MFS_Na/Anion_cotransporter"/>
</dbReference>
<feature type="transmembrane region" description="Helical" evidence="14">
    <location>
        <begin position="104"/>
        <end position="123"/>
    </location>
</feature>
<sequence>MATAENKPPAPAEQQTKQQPQQQQQQKKRNYETDSEIPCCCRLRFFVTFMLFLGMANAYVMRTNMSVAIVAMVNHTAIEGKDADADADADADSHGGDFEWSYQLQGYILASFFYGYVITQIPFGFLIKNYGAKHFLGWGMLINSLVAFLVPVAARKGGPIWLCAVRLLQGLGEGPIVPCTHAMLANWIPPTERSRAGAAVYAGAQFGTIVSMPLSGLLAAHGFAGGWPSIFYVFGAASTLWCIFFLWLVDDNPQKSKRIREVERAHIVSSIWSAQSEQTLARIPLGSIFSSMAFWAIMAAHAGHNYGYETLMTMLPTYIARILHVKIKENGLLSGLPYLAMWLMALLFGFSADYLIRRNVGVTSTRKLMNSFGLYGPALCLLAVGYVQQSLAWTMVIFTIGMGLNGAIYSGFKINHLDLSPAYAGLLIAITNCTANLIGLTAPMIAGNIIHNDPSIASWRLVFLIAAIVYLVCATIYNIFGSGQRKW</sequence>
<comment type="subcellular location">
    <subcellularLocation>
        <location evidence="1">Membrane</location>
        <topology evidence="1">Multi-pass membrane protein</topology>
    </subcellularLocation>
</comment>
<accession>A0A0M4EX46</accession>
<keyword evidence="17" id="KW-1185">Reference proteome</keyword>
<evidence type="ECO:0000256" key="1">
    <source>
        <dbReference type="ARBA" id="ARBA00004141"/>
    </source>
</evidence>
<keyword evidence="9 14" id="KW-0472">Membrane</keyword>
<keyword evidence="7" id="KW-0915">Sodium</keyword>
<dbReference type="GO" id="GO:0016020">
    <property type="term" value="C:membrane"/>
    <property type="evidence" value="ECO:0007669"/>
    <property type="project" value="UniProtKB-SubCell"/>
</dbReference>
<evidence type="ECO:0000259" key="15">
    <source>
        <dbReference type="PROSITE" id="PS50850"/>
    </source>
</evidence>
<feature type="transmembrane region" description="Helical" evidence="14">
    <location>
        <begin position="368"/>
        <end position="387"/>
    </location>
</feature>
<evidence type="ECO:0000256" key="12">
    <source>
        <dbReference type="ARBA" id="ARBA00068450"/>
    </source>
</evidence>
<evidence type="ECO:0000313" key="17">
    <source>
        <dbReference type="Proteomes" id="UP000494163"/>
    </source>
</evidence>
<dbReference type="InterPro" id="IPR011701">
    <property type="entry name" value="MFS"/>
</dbReference>
<feature type="transmembrane region" description="Helical" evidence="14">
    <location>
        <begin position="43"/>
        <end position="60"/>
    </location>
</feature>
<feature type="compositionally biased region" description="Low complexity" evidence="13">
    <location>
        <begin position="12"/>
        <end position="25"/>
    </location>
</feature>
<proteinExistence type="inferred from homology"/>
<dbReference type="AlphaFoldDB" id="A0A0M4EX46"/>
<dbReference type="GO" id="GO:0006820">
    <property type="term" value="P:monoatomic anion transport"/>
    <property type="evidence" value="ECO:0007669"/>
    <property type="project" value="TreeGrafter"/>
</dbReference>
<dbReference type="Pfam" id="PF07690">
    <property type="entry name" value="MFS_1"/>
    <property type="match status" value="1"/>
</dbReference>
<dbReference type="PROSITE" id="PS50850">
    <property type="entry name" value="MFS"/>
    <property type="match status" value="1"/>
</dbReference>
<keyword evidence="4 14" id="KW-0812">Transmembrane</keyword>
<dbReference type="GO" id="GO:0015293">
    <property type="term" value="F:symporter activity"/>
    <property type="evidence" value="ECO:0007669"/>
    <property type="project" value="UniProtKB-KW"/>
</dbReference>
<evidence type="ECO:0000256" key="8">
    <source>
        <dbReference type="ARBA" id="ARBA00023065"/>
    </source>
</evidence>
<feature type="transmembrane region" description="Helical" evidence="14">
    <location>
        <begin position="283"/>
        <end position="302"/>
    </location>
</feature>
<comment type="similarity">
    <text evidence="2">Belongs to the major facilitator superfamily. Sodium/anion cotransporter family.</text>
</comment>
<evidence type="ECO:0000256" key="14">
    <source>
        <dbReference type="SAM" id="Phobius"/>
    </source>
</evidence>
<gene>
    <name evidence="16" type="ORF">Dbus_chrXg61</name>
</gene>
<feature type="transmembrane region" description="Helical" evidence="14">
    <location>
        <begin position="458"/>
        <end position="480"/>
    </location>
</feature>
<feature type="transmembrane region" description="Helical" evidence="14">
    <location>
        <begin position="230"/>
        <end position="249"/>
    </location>
</feature>
<reference evidence="16 17" key="1">
    <citation type="submission" date="2015-08" db="EMBL/GenBank/DDBJ databases">
        <title>Ancestral chromatin configuration constrains chromatin evolution on differentiating sex chromosomes in Drosophila.</title>
        <authorList>
            <person name="Zhou Q."/>
            <person name="Bachtrog D."/>
        </authorList>
    </citation>
    <scope>NUCLEOTIDE SEQUENCE [LARGE SCALE GENOMIC DNA]</scope>
    <source>
        <tissue evidence="16">Whole larvae</tissue>
    </source>
</reference>
<dbReference type="FunFam" id="1.20.1250.20:FF:000144">
    <property type="entry name" value="Picot, isoform B"/>
    <property type="match status" value="1"/>
</dbReference>
<name>A0A0M4EX46_DROBS</name>
<feature type="transmembrane region" description="Helical" evidence="14">
    <location>
        <begin position="336"/>
        <end position="356"/>
    </location>
</feature>
<evidence type="ECO:0000256" key="5">
    <source>
        <dbReference type="ARBA" id="ARBA00022847"/>
    </source>
</evidence>
<dbReference type="EMBL" id="CP012528">
    <property type="protein sequence ID" value="ALC48205.1"/>
    <property type="molecule type" value="Genomic_DNA"/>
</dbReference>
<feature type="transmembrane region" description="Helical" evidence="14">
    <location>
        <begin position="424"/>
        <end position="446"/>
    </location>
</feature>
<feature type="transmembrane region" description="Helical" evidence="14">
    <location>
        <begin position="135"/>
        <end position="154"/>
    </location>
</feature>
<dbReference type="PANTHER" id="PTHR11662:SF247">
    <property type="entry name" value="MAJOR FACILITATOR SUPERFAMILY (MFS) PROFILE DOMAIN-CONTAINING PROTEIN-RELATED"/>
    <property type="match status" value="1"/>
</dbReference>
<dbReference type="GO" id="GO:0006814">
    <property type="term" value="P:sodium ion transport"/>
    <property type="evidence" value="ECO:0007669"/>
    <property type="project" value="UniProtKB-KW"/>
</dbReference>
<dbReference type="SUPFAM" id="SSF103473">
    <property type="entry name" value="MFS general substrate transporter"/>
    <property type="match status" value="1"/>
</dbReference>